<sequence>MLAATAGTGLRGSKPLVDLHQMVTRLFRFVVELCYKGVPPCISYGSGKTMILEHVFDLQRLYNQRFVFVNELSGKFVLKVIAGKGYTLMRLCYE</sequence>
<dbReference type="STRING" id="1137799.GZ78_03910"/>
<keyword evidence="2" id="KW-1185">Reference proteome</keyword>
<dbReference type="EMBL" id="JOKH01000001">
    <property type="protein sequence ID" value="KEQ19154.1"/>
    <property type="molecule type" value="Genomic_DNA"/>
</dbReference>
<organism evidence="1 2">
    <name type="scientific">Endozoicomonas numazuensis</name>
    <dbReference type="NCBI Taxonomy" id="1137799"/>
    <lineage>
        <taxon>Bacteria</taxon>
        <taxon>Pseudomonadati</taxon>
        <taxon>Pseudomonadota</taxon>
        <taxon>Gammaproteobacteria</taxon>
        <taxon>Oceanospirillales</taxon>
        <taxon>Endozoicomonadaceae</taxon>
        <taxon>Endozoicomonas</taxon>
    </lineage>
</organism>
<proteinExistence type="predicted"/>
<accession>A0A081NL31</accession>
<evidence type="ECO:0000313" key="2">
    <source>
        <dbReference type="Proteomes" id="UP000028073"/>
    </source>
</evidence>
<reference evidence="1 2" key="1">
    <citation type="submission" date="2014-06" db="EMBL/GenBank/DDBJ databases">
        <title>Whole Genome Sequences of Three Symbiotic Endozoicomonas Bacteria.</title>
        <authorList>
            <person name="Neave M.J."/>
            <person name="Apprill A."/>
            <person name="Voolstra C.R."/>
        </authorList>
    </citation>
    <scope>NUCLEOTIDE SEQUENCE [LARGE SCALE GENOMIC DNA]</scope>
    <source>
        <strain evidence="1 2">DSM 25634</strain>
    </source>
</reference>
<dbReference type="Proteomes" id="UP000028073">
    <property type="component" value="Unassembled WGS sequence"/>
</dbReference>
<comment type="caution">
    <text evidence="1">The sequence shown here is derived from an EMBL/GenBank/DDBJ whole genome shotgun (WGS) entry which is preliminary data.</text>
</comment>
<protein>
    <submittedName>
        <fullName evidence="1">Uncharacterized protein</fullName>
    </submittedName>
</protein>
<dbReference type="AlphaFoldDB" id="A0A081NL31"/>
<evidence type="ECO:0000313" key="1">
    <source>
        <dbReference type="EMBL" id="KEQ19154.1"/>
    </source>
</evidence>
<gene>
    <name evidence="1" type="ORF">GZ78_03910</name>
</gene>
<name>A0A081NL31_9GAMM</name>